<dbReference type="EMBL" id="LZMF01000126">
    <property type="protein sequence ID" value="OBK84512.1"/>
    <property type="molecule type" value="Genomic_DNA"/>
</dbReference>
<feature type="region of interest" description="Disordered" evidence="1">
    <location>
        <begin position="83"/>
        <end position="104"/>
    </location>
</feature>
<sequence>MLTNAPATTPAAALTGINAMQGKPHIGALPIVSVVITLILHNAPDPPHTVASRRGCARTASIQPRANDAAAVNSSIEIHRCASSGHIDADTSRTATPTAAPEAT</sequence>
<proteinExistence type="predicted"/>
<organism evidence="2 3">
    <name type="scientific">Mycolicibacter sinensis (strain JDM601)</name>
    <name type="common">Mycobacterium sinense</name>
    <dbReference type="NCBI Taxonomy" id="875328"/>
    <lineage>
        <taxon>Bacteria</taxon>
        <taxon>Bacillati</taxon>
        <taxon>Actinomycetota</taxon>
        <taxon>Actinomycetes</taxon>
        <taxon>Mycobacteriales</taxon>
        <taxon>Mycobacteriaceae</taxon>
        <taxon>Mycolicibacter</taxon>
    </lineage>
</organism>
<evidence type="ECO:0000313" key="3">
    <source>
        <dbReference type="Proteomes" id="UP000093759"/>
    </source>
</evidence>
<protein>
    <submittedName>
        <fullName evidence="2">Uncharacterized protein</fullName>
    </submittedName>
</protein>
<name>A0A1A3TQ91_MYCSD</name>
<evidence type="ECO:0000313" key="2">
    <source>
        <dbReference type="EMBL" id="OBK84512.1"/>
    </source>
</evidence>
<reference evidence="3" key="1">
    <citation type="submission" date="2016-06" db="EMBL/GenBank/DDBJ databases">
        <authorList>
            <person name="Sutton G."/>
            <person name="Brinkac L."/>
            <person name="Sanka R."/>
            <person name="Adams M."/>
            <person name="Lau E."/>
            <person name="Garcia-Basteiro A."/>
            <person name="Lopez-Varela E."/>
            <person name="Palencia S."/>
        </authorList>
    </citation>
    <scope>NUCLEOTIDE SEQUENCE [LARGE SCALE GENOMIC DNA]</scope>
    <source>
        <strain evidence="3">1274684.2</strain>
    </source>
</reference>
<accession>A0A1A3TQ91</accession>
<evidence type="ECO:0000256" key="1">
    <source>
        <dbReference type="SAM" id="MobiDB-lite"/>
    </source>
</evidence>
<dbReference type="AlphaFoldDB" id="A0A1A3TQ91"/>
<comment type="caution">
    <text evidence="2">The sequence shown here is derived from an EMBL/GenBank/DDBJ whole genome shotgun (WGS) entry which is preliminary data.</text>
</comment>
<gene>
    <name evidence="2" type="ORF">A5648_09155</name>
</gene>
<feature type="compositionally biased region" description="Low complexity" evidence="1">
    <location>
        <begin position="92"/>
        <end position="104"/>
    </location>
</feature>
<dbReference type="Proteomes" id="UP000093759">
    <property type="component" value="Unassembled WGS sequence"/>
</dbReference>